<dbReference type="EMBL" id="CAADFA010000436">
    <property type="protein sequence ID" value="VFJ66787.1"/>
    <property type="molecule type" value="Genomic_DNA"/>
</dbReference>
<organism evidence="3">
    <name type="scientific">Candidatus Kentrum sp. FM</name>
    <dbReference type="NCBI Taxonomy" id="2126340"/>
    <lineage>
        <taxon>Bacteria</taxon>
        <taxon>Pseudomonadati</taxon>
        <taxon>Pseudomonadota</taxon>
        <taxon>Gammaproteobacteria</taxon>
        <taxon>Candidatus Kentrum</taxon>
    </lineage>
</organism>
<gene>
    <name evidence="1" type="ORF">BECKFM1743A_GA0114220_102484</name>
    <name evidence="3" type="ORF">BECKFM1743B_GA0114221_104242</name>
    <name evidence="2" type="ORF">BECKFM1743C_GA0114222_104363</name>
</gene>
<evidence type="ECO:0000313" key="2">
    <source>
        <dbReference type="EMBL" id="VFJ66787.1"/>
    </source>
</evidence>
<proteinExistence type="predicted"/>
<dbReference type="EMBL" id="CAADEZ010000248">
    <property type="protein sequence ID" value="VFJ59852.1"/>
    <property type="molecule type" value="Genomic_DNA"/>
</dbReference>
<dbReference type="AlphaFoldDB" id="A0A450WHP6"/>
<accession>A0A450WHP6</accession>
<protein>
    <submittedName>
        <fullName evidence="3">Uncharacterized protein</fullName>
    </submittedName>
</protein>
<dbReference type="InterPro" id="IPR053916">
    <property type="entry name" value="DUF6978"/>
</dbReference>
<name>A0A450WHP6_9GAMM</name>
<evidence type="ECO:0000313" key="3">
    <source>
        <dbReference type="EMBL" id="VFK16528.1"/>
    </source>
</evidence>
<dbReference type="Pfam" id="PF22398">
    <property type="entry name" value="DUF6978"/>
    <property type="match status" value="1"/>
</dbReference>
<evidence type="ECO:0000313" key="1">
    <source>
        <dbReference type="EMBL" id="VFJ59852.1"/>
    </source>
</evidence>
<sequence>MIFLGQVMLSQSEADLLLRMEKQRESNRRWEYPNSGGHLRIPLISVDGKESFLLDAGRGRLNLQKRKLQHRARQVIVLARLDYGGAPHRNPDGEEVGSTHLHLYREGYEDKWAFPIDPGVFTEIGNTMKTLDEFMRFCHIIVAPIIDVDLYD</sequence>
<reference evidence="3" key="1">
    <citation type="submission" date="2019-02" db="EMBL/GenBank/DDBJ databases">
        <authorList>
            <person name="Gruber-Vodicka R. H."/>
            <person name="Seah K. B. B."/>
        </authorList>
    </citation>
    <scope>NUCLEOTIDE SEQUENCE</scope>
    <source>
        <strain evidence="1">BECK_BZ163</strain>
        <strain evidence="3">BECK_BZ164</strain>
        <strain evidence="2">BECK_BZ165</strain>
    </source>
</reference>
<dbReference type="EMBL" id="CAADFL010000424">
    <property type="protein sequence ID" value="VFK16528.1"/>
    <property type="molecule type" value="Genomic_DNA"/>
</dbReference>